<protein>
    <submittedName>
        <fullName evidence="1">Uncharacterized protein</fullName>
    </submittedName>
</protein>
<dbReference type="Proteomes" id="UP000234345">
    <property type="component" value="Unassembled WGS sequence"/>
</dbReference>
<dbReference type="EMBL" id="OCZC01000058">
    <property type="protein sequence ID" value="SOO23959.1"/>
    <property type="molecule type" value="Genomic_DNA"/>
</dbReference>
<sequence>MEKGGMSKSLRKSLGPTQADRLYMAVATEDLLEAVSIPLRARHATFGIDYTGNTPELHLRAPECGSERVAIVDTRRRCAVFMRPKNEVLAIIVQDITRRLAQYGASLAFIVQKDCQQRRIAKLQIVADDSRHIALWLAKVPRKTRQGSIGPFELVDREVA</sequence>
<name>A0A7Z7J0V9_XANCH</name>
<gene>
    <name evidence="1" type="ORF">XFF6991_310129</name>
</gene>
<accession>A0A7Z7J0V9</accession>
<proteinExistence type="predicted"/>
<reference evidence="1 2" key="1">
    <citation type="submission" date="2017-10" db="EMBL/GenBank/DDBJ databases">
        <authorList>
            <person name="Regsiter A."/>
            <person name="William W."/>
        </authorList>
    </citation>
    <scope>NUCLEOTIDE SEQUENCE [LARGE SCALE GENOMIC DNA]</scope>
    <source>
        <strain evidence="1 2">CFBP6991</strain>
    </source>
</reference>
<evidence type="ECO:0000313" key="2">
    <source>
        <dbReference type="Proteomes" id="UP000234345"/>
    </source>
</evidence>
<organism evidence="1 2">
    <name type="scientific">Xanthomonas campestris pv. phaseoli</name>
    <dbReference type="NCBI Taxonomy" id="317013"/>
    <lineage>
        <taxon>Bacteria</taxon>
        <taxon>Pseudomonadati</taxon>
        <taxon>Pseudomonadota</taxon>
        <taxon>Gammaproteobacteria</taxon>
        <taxon>Lysobacterales</taxon>
        <taxon>Lysobacteraceae</taxon>
        <taxon>Xanthomonas</taxon>
    </lineage>
</organism>
<dbReference type="AlphaFoldDB" id="A0A7Z7J0V9"/>
<comment type="caution">
    <text evidence="1">The sequence shown here is derived from an EMBL/GenBank/DDBJ whole genome shotgun (WGS) entry which is preliminary data.</text>
</comment>
<evidence type="ECO:0000313" key="1">
    <source>
        <dbReference type="EMBL" id="SOO23959.1"/>
    </source>
</evidence>